<name>A0A3B0UNS1_9ZZZZ</name>
<feature type="non-terminal residue" evidence="1">
    <location>
        <position position="1"/>
    </location>
</feature>
<dbReference type="AlphaFoldDB" id="A0A3B0UNS1"/>
<evidence type="ECO:0000313" key="1">
    <source>
        <dbReference type="EMBL" id="VAW26239.1"/>
    </source>
</evidence>
<protein>
    <submittedName>
        <fullName evidence="1">Uncharacterized protein</fullName>
    </submittedName>
</protein>
<accession>A0A3B0UNS1</accession>
<proteinExistence type="predicted"/>
<dbReference type="EMBL" id="UOET01000015">
    <property type="protein sequence ID" value="VAW26239.1"/>
    <property type="molecule type" value="Genomic_DNA"/>
</dbReference>
<reference evidence="1" key="1">
    <citation type="submission" date="2018-06" db="EMBL/GenBank/DDBJ databases">
        <authorList>
            <person name="Zhirakovskaya E."/>
        </authorList>
    </citation>
    <scope>NUCLEOTIDE SEQUENCE</scope>
</reference>
<sequence>SSSLKSTKSVPDLTSVPVDNDYTYQHPIYIVEPTPVLDSLRKINSGGGTGTPANYVHQVKIGDLFITSHYGVHLFGGPIIIKILRVAPARMAGGDIKAIIPNDEITVYVKRQYIRQAKKGHMHGWFHVNTLWDSNWSPEKKMQSIIIFKEDHSASTTVSASATYSAKGISTTVSATYNAETISYHVIAIQEWDRNWFFATNDKRGSDNFFGADDLWQGWRIRSASPTFYFTTPDEKIAY</sequence>
<gene>
    <name evidence="1" type="ORF">MNBD_BACTEROID07-937</name>
</gene>
<organism evidence="1">
    <name type="scientific">hydrothermal vent metagenome</name>
    <dbReference type="NCBI Taxonomy" id="652676"/>
    <lineage>
        <taxon>unclassified sequences</taxon>
        <taxon>metagenomes</taxon>
        <taxon>ecological metagenomes</taxon>
    </lineage>
</organism>